<sequence length="382" mass="43488">MNKLKDIKLKNQLIISTYIMLFILFIFKPTLIPGIISKFITAFKPFIIGGVIAFLLNLPMKLIEEKIVRPLCKKNKSLSKMSRIISLVCTIVIVVILMWIFISYIVPQLADSLRSLTNDIPKYISGLQNEIMNKVDQLDMLKNTSFDIQAMIQKLLSFVQNFINMFISNVFNFTIGITNFFMNLFLGIIISMYILLSKEKLILQFKKLIYAFLNEKKCERIMYILKLTNNKFSKFILGQSMDGLILGTAFFIVFSLLKIPFALLISIMIPILNFIPIFGTYVGIGISAFIILMVEPRTVLLFLFLVFTIQQLDGKFVYPFVVGNSLGLSPLWILLAIVVGGNLFGVVGMILGMPLTSVVYELSSKAINDRIKKKDITFKKNE</sequence>
<evidence type="ECO:0000313" key="10">
    <source>
        <dbReference type="Proteomes" id="UP000031189"/>
    </source>
</evidence>
<evidence type="ECO:0000256" key="6">
    <source>
        <dbReference type="ARBA" id="ARBA00022989"/>
    </source>
</evidence>
<dbReference type="RefSeq" id="WP_039678771.1">
    <property type="nucleotide sequence ID" value="NZ_JWHR01000050.1"/>
</dbReference>
<dbReference type="AlphaFoldDB" id="A0A0B3VZ83"/>
<dbReference type="PANTHER" id="PTHR21716:SF53">
    <property type="entry name" value="PERMEASE PERM-RELATED"/>
    <property type="match status" value="1"/>
</dbReference>
<dbReference type="GO" id="GO:0055085">
    <property type="term" value="P:transmembrane transport"/>
    <property type="evidence" value="ECO:0007669"/>
    <property type="project" value="TreeGrafter"/>
</dbReference>
<feature type="transmembrane region" description="Helical" evidence="8">
    <location>
        <begin position="170"/>
        <end position="196"/>
    </location>
</feature>
<evidence type="ECO:0008006" key="11">
    <source>
        <dbReference type="Google" id="ProtNLM"/>
    </source>
</evidence>
<evidence type="ECO:0000313" key="9">
    <source>
        <dbReference type="EMBL" id="KHS58098.1"/>
    </source>
</evidence>
<gene>
    <name evidence="9" type="ORF">QX51_04860</name>
</gene>
<accession>A0A0B3VZ83</accession>
<evidence type="ECO:0000256" key="3">
    <source>
        <dbReference type="ARBA" id="ARBA00022448"/>
    </source>
</evidence>
<keyword evidence="10" id="KW-1185">Reference proteome</keyword>
<keyword evidence="4" id="KW-1003">Cell membrane</keyword>
<evidence type="ECO:0000256" key="1">
    <source>
        <dbReference type="ARBA" id="ARBA00004651"/>
    </source>
</evidence>
<dbReference type="OrthoDB" id="9793390at2"/>
<evidence type="ECO:0000256" key="7">
    <source>
        <dbReference type="ARBA" id="ARBA00023136"/>
    </source>
</evidence>
<proteinExistence type="inferred from homology"/>
<dbReference type="Pfam" id="PF01594">
    <property type="entry name" value="AI-2E_transport"/>
    <property type="match status" value="1"/>
</dbReference>
<comment type="caution">
    <text evidence="9">The sequence shown here is derived from an EMBL/GenBank/DDBJ whole genome shotgun (WGS) entry which is preliminary data.</text>
</comment>
<dbReference type="InterPro" id="IPR002549">
    <property type="entry name" value="AI-2E-like"/>
</dbReference>
<protein>
    <recommendedName>
        <fullName evidence="11">Permease</fullName>
    </recommendedName>
</protein>
<evidence type="ECO:0000256" key="4">
    <source>
        <dbReference type="ARBA" id="ARBA00022475"/>
    </source>
</evidence>
<dbReference type="EMBL" id="JWHR01000050">
    <property type="protein sequence ID" value="KHS58098.1"/>
    <property type="molecule type" value="Genomic_DNA"/>
</dbReference>
<evidence type="ECO:0000256" key="8">
    <source>
        <dbReference type="SAM" id="Phobius"/>
    </source>
</evidence>
<dbReference type="PANTHER" id="PTHR21716">
    <property type="entry name" value="TRANSMEMBRANE PROTEIN"/>
    <property type="match status" value="1"/>
</dbReference>
<comment type="similarity">
    <text evidence="2">Belongs to the autoinducer-2 exporter (AI-2E) (TC 2.A.86) family.</text>
</comment>
<evidence type="ECO:0000256" key="5">
    <source>
        <dbReference type="ARBA" id="ARBA00022692"/>
    </source>
</evidence>
<keyword evidence="7 8" id="KW-0472">Membrane</keyword>
<feature type="transmembrane region" description="Helical" evidence="8">
    <location>
        <begin position="244"/>
        <end position="265"/>
    </location>
</feature>
<keyword evidence="3" id="KW-0813">Transport</keyword>
<dbReference type="Proteomes" id="UP000031189">
    <property type="component" value="Unassembled WGS sequence"/>
</dbReference>
<keyword evidence="6 8" id="KW-1133">Transmembrane helix</keyword>
<keyword evidence="5 8" id="KW-0812">Transmembrane</keyword>
<dbReference type="GO" id="GO:0005886">
    <property type="term" value="C:plasma membrane"/>
    <property type="evidence" value="ECO:0007669"/>
    <property type="project" value="UniProtKB-SubCell"/>
</dbReference>
<reference evidence="9 10" key="1">
    <citation type="submission" date="2014-12" db="EMBL/GenBank/DDBJ databases">
        <title>Draft genome sequence of Terrisporobacter sp. 08-306576, isolated from the blood culture of a bacteremia patient.</title>
        <authorList>
            <person name="Lund L.C."/>
            <person name="Sydenham T.V."/>
            <person name="Hogh S.V."/>
            <person name="Skov M.N."/>
            <person name="Kemp M."/>
            <person name="Justesen U.S."/>
        </authorList>
    </citation>
    <scope>NUCLEOTIDE SEQUENCE [LARGE SCALE GENOMIC DNA]</scope>
    <source>
        <strain evidence="9 10">08-306576</strain>
    </source>
</reference>
<feature type="transmembrane region" description="Helical" evidence="8">
    <location>
        <begin position="271"/>
        <end position="292"/>
    </location>
</feature>
<feature type="transmembrane region" description="Helical" evidence="8">
    <location>
        <begin position="12"/>
        <end position="36"/>
    </location>
</feature>
<feature type="transmembrane region" description="Helical" evidence="8">
    <location>
        <begin position="84"/>
        <end position="106"/>
    </location>
</feature>
<dbReference type="STRING" id="1577792.QX51_04860"/>
<feature type="transmembrane region" description="Helical" evidence="8">
    <location>
        <begin position="333"/>
        <end position="360"/>
    </location>
</feature>
<organism evidence="9 10">
    <name type="scientific">Terrisporobacter othiniensis</name>
    <dbReference type="NCBI Taxonomy" id="1577792"/>
    <lineage>
        <taxon>Bacteria</taxon>
        <taxon>Bacillati</taxon>
        <taxon>Bacillota</taxon>
        <taxon>Clostridia</taxon>
        <taxon>Peptostreptococcales</taxon>
        <taxon>Peptostreptococcaceae</taxon>
        <taxon>Terrisporobacter</taxon>
    </lineage>
</organism>
<evidence type="ECO:0000256" key="2">
    <source>
        <dbReference type="ARBA" id="ARBA00009773"/>
    </source>
</evidence>
<name>A0A0B3VZ83_9FIRM</name>
<feature type="transmembrane region" description="Helical" evidence="8">
    <location>
        <begin position="42"/>
        <end position="63"/>
    </location>
</feature>
<comment type="subcellular location">
    <subcellularLocation>
        <location evidence="1">Cell membrane</location>
        <topology evidence="1">Multi-pass membrane protein</topology>
    </subcellularLocation>
</comment>
<feature type="transmembrane region" description="Helical" evidence="8">
    <location>
        <begin position="299"/>
        <end position="321"/>
    </location>
</feature>